<proteinExistence type="predicted"/>
<sequence>MGNTPVVSVVMPAYNAATYLPNTVQSVLEQSFKDLELLIVDDASSDHTFEVVEKLSATDSRITYIKLDENQGVANARNVGVQHSRGEYVAFLDSDDIWLPDKLKIQLTFMQQHQVDFSYCSYEVVDDHGTKIGERKISETKLDYHEMLKGNRIGLLTVMLSRKIAQKYPFPEINHEDYACWLSIARNGTVAYLASEQILAKYRKHQTSLSANKIQAAQWTWTIYRRHEHLGLFKSFYYFLHYSLMGLTDKR</sequence>
<comment type="caution">
    <text evidence="2">The sequence shown here is derived from an EMBL/GenBank/DDBJ whole genome shotgun (WGS) entry which is preliminary data.</text>
</comment>
<dbReference type="Gene3D" id="3.90.550.10">
    <property type="entry name" value="Spore Coat Polysaccharide Biosynthesis Protein SpsA, Chain A"/>
    <property type="match status" value="1"/>
</dbReference>
<evidence type="ECO:0000313" key="4">
    <source>
        <dbReference type="Proteomes" id="UP000307517"/>
    </source>
</evidence>
<name>A0A508YMR3_LACRH</name>
<keyword evidence="2" id="KW-0808">Transferase</keyword>
<dbReference type="FunFam" id="3.90.550.10:FF:000130">
    <property type="entry name" value="Family 2 glycosyl transferase"/>
    <property type="match status" value="1"/>
</dbReference>
<dbReference type="Pfam" id="PF00535">
    <property type="entry name" value="Glycos_transf_2"/>
    <property type="match status" value="1"/>
</dbReference>
<evidence type="ECO:0000313" key="2">
    <source>
        <dbReference type="EMBL" id="NZA05414.1"/>
    </source>
</evidence>
<dbReference type="Proteomes" id="UP000552935">
    <property type="component" value="Unassembled WGS sequence"/>
</dbReference>
<dbReference type="EMBL" id="JACCKI010000007">
    <property type="protein sequence ID" value="NZA05414.1"/>
    <property type="molecule type" value="Genomic_DNA"/>
</dbReference>
<accession>A0A508YMR3</accession>
<dbReference type="GO" id="GO:0016758">
    <property type="term" value="F:hexosyltransferase activity"/>
    <property type="evidence" value="ECO:0007669"/>
    <property type="project" value="UniProtKB-ARBA"/>
</dbReference>
<reference evidence="2 5" key="2">
    <citation type="submission" date="2020-07" db="EMBL/GenBank/DDBJ databases">
        <title>Organ Donor 1.</title>
        <authorList>
            <person name="Marsh A.J."/>
            <person name="Azcarate-Peril M.A."/>
        </authorList>
    </citation>
    <scope>NUCLEOTIDE SEQUENCE [LARGE SCALE GENOMIC DNA]</scope>
    <source>
        <strain evidence="2 5">AMC0712</strain>
    </source>
</reference>
<dbReference type="InterPro" id="IPR001173">
    <property type="entry name" value="Glyco_trans_2-like"/>
</dbReference>
<dbReference type="Proteomes" id="UP000307517">
    <property type="component" value="Unassembled WGS sequence"/>
</dbReference>
<dbReference type="PANTHER" id="PTHR22916">
    <property type="entry name" value="GLYCOSYLTRANSFERASE"/>
    <property type="match status" value="1"/>
</dbReference>
<dbReference type="PANTHER" id="PTHR22916:SF3">
    <property type="entry name" value="UDP-GLCNAC:BETAGAL BETA-1,3-N-ACETYLGLUCOSAMINYLTRANSFERASE-LIKE PROTEIN 1"/>
    <property type="match status" value="1"/>
</dbReference>
<dbReference type="AlphaFoldDB" id="A0A508YMR3"/>
<evidence type="ECO:0000313" key="5">
    <source>
        <dbReference type="Proteomes" id="UP000552935"/>
    </source>
</evidence>
<gene>
    <name evidence="3" type="ORF">E6L36_04715</name>
    <name evidence="2" type="ORF">H0N82_10015</name>
</gene>
<organism evidence="2 5">
    <name type="scientific">Lacticaseibacillus rhamnosus</name>
    <name type="common">Lactobacillus rhamnosus</name>
    <dbReference type="NCBI Taxonomy" id="47715"/>
    <lineage>
        <taxon>Bacteria</taxon>
        <taxon>Bacillati</taxon>
        <taxon>Bacillota</taxon>
        <taxon>Bacilli</taxon>
        <taxon>Lactobacillales</taxon>
        <taxon>Lactobacillaceae</taxon>
        <taxon>Lacticaseibacillus</taxon>
    </lineage>
</organism>
<dbReference type="SUPFAM" id="SSF53448">
    <property type="entry name" value="Nucleotide-diphospho-sugar transferases"/>
    <property type="match status" value="1"/>
</dbReference>
<feature type="domain" description="Glycosyltransferase 2-like" evidence="1">
    <location>
        <begin position="8"/>
        <end position="140"/>
    </location>
</feature>
<protein>
    <submittedName>
        <fullName evidence="2 3">Glycosyltransferase</fullName>
    </submittedName>
</protein>
<evidence type="ECO:0000259" key="1">
    <source>
        <dbReference type="Pfam" id="PF00535"/>
    </source>
</evidence>
<dbReference type="InterPro" id="IPR029044">
    <property type="entry name" value="Nucleotide-diphossugar_trans"/>
</dbReference>
<dbReference type="RefSeq" id="WP_014571457.1">
    <property type="nucleotide sequence ID" value="NZ_CABFNI010000006.1"/>
</dbReference>
<evidence type="ECO:0000313" key="3">
    <source>
        <dbReference type="EMBL" id="THC79762.1"/>
    </source>
</evidence>
<dbReference type="EMBL" id="SSHM01000001">
    <property type="protein sequence ID" value="THC79762.1"/>
    <property type="molecule type" value="Genomic_DNA"/>
</dbReference>
<reference evidence="3 4" key="1">
    <citation type="submission" date="2019-04" db="EMBL/GenBank/DDBJ databases">
        <title>Genome Announcement to Ensure Probiotic Safety of Lactobacillus rhamnosus UBLR-58.</title>
        <authorList>
            <person name="Sulthana A."/>
            <person name="Lakshmi S.G."/>
            <person name="Madempudi R.S."/>
        </authorList>
    </citation>
    <scope>NUCLEOTIDE SEQUENCE [LARGE SCALE GENOMIC DNA]</scope>
    <source>
        <strain evidence="3 4">UBLR-58</strain>
    </source>
</reference>